<dbReference type="PANTHER" id="PTHR43540:SF6">
    <property type="entry name" value="ISOCHORISMATASE-LIKE DOMAIN-CONTAINING PROTEIN"/>
    <property type="match status" value="1"/>
</dbReference>
<dbReference type="InterPro" id="IPR036380">
    <property type="entry name" value="Isochorismatase-like_sf"/>
</dbReference>
<dbReference type="AlphaFoldDB" id="A0A8K0SWB8"/>
<evidence type="ECO:0000256" key="1">
    <source>
        <dbReference type="ARBA" id="ARBA00006336"/>
    </source>
</evidence>
<dbReference type="OrthoDB" id="245563at2759"/>
<name>A0A8K0SWB8_9HYPO</name>
<gene>
    <name evidence="4" type="ORF">B0I35DRAFT_432001</name>
</gene>
<feature type="domain" description="Isochorismatase-like" evidence="3">
    <location>
        <begin position="6"/>
        <end position="182"/>
    </location>
</feature>
<sequence>MLSSNTAVFVIDIQHDLLGDSQTEIPYAARIKDAGTQILSAVRQLNASSQKPSLVVFVQHEEPAESGSLVRGSEAWQLVFPPQSGLDHEILVSKTTRDTFETNPGLATELKARGIDKIVAFGIQSECCVQSTCMGALDAGFQVTVLKGAHSTYHGSKQQAEEIERSVEELLRSRGAEVVEWEEEVRSWSAGVSASA</sequence>
<dbReference type="Proteomes" id="UP000813444">
    <property type="component" value="Unassembled WGS sequence"/>
</dbReference>
<dbReference type="InterPro" id="IPR000868">
    <property type="entry name" value="Isochorismatase-like_dom"/>
</dbReference>
<evidence type="ECO:0000313" key="5">
    <source>
        <dbReference type="Proteomes" id="UP000813444"/>
    </source>
</evidence>
<protein>
    <submittedName>
        <fullName evidence="4">Isochorismatase-like protein</fullName>
    </submittedName>
</protein>
<dbReference type="InterPro" id="IPR050272">
    <property type="entry name" value="Isochorismatase-like_hydrls"/>
</dbReference>
<accession>A0A8K0SWB8</accession>
<dbReference type="EMBL" id="JAGPNK010000007">
    <property type="protein sequence ID" value="KAH7318395.1"/>
    <property type="molecule type" value="Genomic_DNA"/>
</dbReference>
<comment type="similarity">
    <text evidence="1">Belongs to the isochorismatase family.</text>
</comment>
<reference evidence="4" key="1">
    <citation type="journal article" date="2021" name="Nat. Commun.">
        <title>Genetic determinants of endophytism in the Arabidopsis root mycobiome.</title>
        <authorList>
            <person name="Mesny F."/>
            <person name="Miyauchi S."/>
            <person name="Thiergart T."/>
            <person name="Pickel B."/>
            <person name="Atanasova L."/>
            <person name="Karlsson M."/>
            <person name="Huettel B."/>
            <person name="Barry K.W."/>
            <person name="Haridas S."/>
            <person name="Chen C."/>
            <person name="Bauer D."/>
            <person name="Andreopoulos W."/>
            <person name="Pangilinan J."/>
            <person name="LaButti K."/>
            <person name="Riley R."/>
            <person name="Lipzen A."/>
            <person name="Clum A."/>
            <person name="Drula E."/>
            <person name="Henrissat B."/>
            <person name="Kohler A."/>
            <person name="Grigoriev I.V."/>
            <person name="Martin F.M."/>
            <person name="Hacquard S."/>
        </authorList>
    </citation>
    <scope>NUCLEOTIDE SEQUENCE</scope>
    <source>
        <strain evidence="4">MPI-CAGE-CH-0235</strain>
    </source>
</reference>
<dbReference type="GO" id="GO:0016787">
    <property type="term" value="F:hydrolase activity"/>
    <property type="evidence" value="ECO:0007669"/>
    <property type="project" value="UniProtKB-KW"/>
</dbReference>
<dbReference type="CDD" id="cd00431">
    <property type="entry name" value="cysteine_hydrolases"/>
    <property type="match status" value="1"/>
</dbReference>
<dbReference type="Gene3D" id="3.40.50.850">
    <property type="entry name" value="Isochorismatase-like"/>
    <property type="match status" value="1"/>
</dbReference>
<evidence type="ECO:0000259" key="3">
    <source>
        <dbReference type="Pfam" id="PF00857"/>
    </source>
</evidence>
<dbReference type="PANTHER" id="PTHR43540">
    <property type="entry name" value="PEROXYUREIDOACRYLATE/UREIDOACRYLATE AMIDOHYDROLASE-RELATED"/>
    <property type="match status" value="1"/>
</dbReference>
<dbReference type="SUPFAM" id="SSF52499">
    <property type="entry name" value="Isochorismatase-like hydrolases"/>
    <property type="match status" value="1"/>
</dbReference>
<proteinExistence type="inferred from homology"/>
<comment type="caution">
    <text evidence="4">The sequence shown here is derived from an EMBL/GenBank/DDBJ whole genome shotgun (WGS) entry which is preliminary data.</text>
</comment>
<dbReference type="Pfam" id="PF00857">
    <property type="entry name" value="Isochorismatase"/>
    <property type="match status" value="1"/>
</dbReference>
<evidence type="ECO:0000313" key="4">
    <source>
        <dbReference type="EMBL" id="KAH7318395.1"/>
    </source>
</evidence>
<evidence type="ECO:0000256" key="2">
    <source>
        <dbReference type="ARBA" id="ARBA00022801"/>
    </source>
</evidence>
<keyword evidence="5" id="KW-1185">Reference proteome</keyword>
<keyword evidence="2" id="KW-0378">Hydrolase</keyword>
<organism evidence="4 5">
    <name type="scientific">Stachybotrys elegans</name>
    <dbReference type="NCBI Taxonomy" id="80388"/>
    <lineage>
        <taxon>Eukaryota</taxon>
        <taxon>Fungi</taxon>
        <taxon>Dikarya</taxon>
        <taxon>Ascomycota</taxon>
        <taxon>Pezizomycotina</taxon>
        <taxon>Sordariomycetes</taxon>
        <taxon>Hypocreomycetidae</taxon>
        <taxon>Hypocreales</taxon>
        <taxon>Stachybotryaceae</taxon>
        <taxon>Stachybotrys</taxon>
    </lineage>
</organism>